<evidence type="ECO:0000313" key="1">
    <source>
        <dbReference type="EMBL" id="KAF6142307.1"/>
    </source>
</evidence>
<organism evidence="1 2">
    <name type="scientific">Kingdonia uniflora</name>
    <dbReference type="NCBI Taxonomy" id="39325"/>
    <lineage>
        <taxon>Eukaryota</taxon>
        <taxon>Viridiplantae</taxon>
        <taxon>Streptophyta</taxon>
        <taxon>Embryophyta</taxon>
        <taxon>Tracheophyta</taxon>
        <taxon>Spermatophyta</taxon>
        <taxon>Magnoliopsida</taxon>
        <taxon>Ranunculales</taxon>
        <taxon>Circaeasteraceae</taxon>
        <taxon>Kingdonia</taxon>
    </lineage>
</organism>
<evidence type="ECO:0000313" key="2">
    <source>
        <dbReference type="Proteomes" id="UP000541444"/>
    </source>
</evidence>
<dbReference type="OrthoDB" id="1934635at2759"/>
<protein>
    <recommendedName>
        <fullName evidence="3">CCHC-type domain-containing protein</fullName>
    </recommendedName>
</protein>
<dbReference type="Proteomes" id="UP000541444">
    <property type="component" value="Unassembled WGS sequence"/>
</dbReference>
<dbReference type="EMBL" id="JACGCM010002261">
    <property type="protein sequence ID" value="KAF6142307.1"/>
    <property type="molecule type" value="Genomic_DNA"/>
</dbReference>
<gene>
    <name evidence="1" type="ORF">GIB67_023332</name>
</gene>
<name>A0A7J7LI37_9MAGN</name>
<dbReference type="AlphaFoldDB" id="A0A7J7LI37"/>
<sequence length="168" mass="19124">MQGQLYPPMPLTNTVPTPYFTGSQYLRGMDLEMLRQITTVQEFDDKSDADAFIDWLDKIEKIFTYKRYGDPKQSRARLHETEQQRVSRDCTASQTSKRVPDYTVQSSNSTQTITFPAISTLTALRTYVLGNCYGYGKRGHQKRDCPAFANKVGLVVDGMHESVITNVH</sequence>
<accession>A0A7J7LI37</accession>
<comment type="caution">
    <text evidence="1">The sequence shown here is derived from an EMBL/GenBank/DDBJ whole genome shotgun (WGS) entry which is preliminary data.</text>
</comment>
<keyword evidence="2" id="KW-1185">Reference proteome</keyword>
<proteinExistence type="predicted"/>
<reference evidence="1 2" key="1">
    <citation type="journal article" date="2020" name="IScience">
        <title>Genome Sequencing of the Endangered Kingdonia uniflora (Circaeasteraceae, Ranunculales) Reveals Potential Mechanisms of Evolutionary Specialization.</title>
        <authorList>
            <person name="Sun Y."/>
            <person name="Deng T."/>
            <person name="Zhang A."/>
            <person name="Moore M.J."/>
            <person name="Landis J.B."/>
            <person name="Lin N."/>
            <person name="Zhang H."/>
            <person name="Zhang X."/>
            <person name="Huang J."/>
            <person name="Zhang X."/>
            <person name="Sun H."/>
            <person name="Wang H."/>
        </authorList>
    </citation>
    <scope>NUCLEOTIDE SEQUENCE [LARGE SCALE GENOMIC DNA]</scope>
    <source>
        <strain evidence="1">TB1705</strain>
        <tissue evidence="1">Leaf</tissue>
    </source>
</reference>
<evidence type="ECO:0008006" key="3">
    <source>
        <dbReference type="Google" id="ProtNLM"/>
    </source>
</evidence>